<accession>A0ABQ7GG11</accession>
<dbReference type="Pfam" id="PF07714">
    <property type="entry name" value="PK_Tyr_Ser-Thr"/>
    <property type="match status" value="1"/>
</dbReference>
<proteinExistence type="predicted"/>
<dbReference type="Gene3D" id="1.10.510.10">
    <property type="entry name" value="Transferase(Phosphotransferase) domain 1"/>
    <property type="match status" value="1"/>
</dbReference>
<feature type="domain" description="Serine-threonine/tyrosine-protein kinase catalytic" evidence="1">
    <location>
        <begin position="3"/>
        <end position="77"/>
    </location>
</feature>
<gene>
    <name evidence="2" type="ORF">DUNSADRAFT_10157</name>
</gene>
<protein>
    <recommendedName>
        <fullName evidence="1">Serine-threonine/tyrosine-protein kinase catalytic domain-containing protein</fullName>
    </recommendedName>
</protein>
<organism evidence="2 3">
    <name type="scientific">Dunaliella salina</name>
    <name type="common">Green alga</name>
    <name type="synonym">Protococcus salinus</name>
    <dbReference type="NCBI Taxonomy" id="3046"/>
    <lineage>
        <taxon>Eukaryota</taxon>
        <taxon>Viridiplantae</taxon>
        <taxon>Chlorophyta</taxon>
        <taxon>core chlorophytes</taxon>
        <taxon>Chlorophyceae</taxon>
        <taxon>CS clade</taxon>
        <taxon>Chlamydomonadales</taxon>
        <taxon>Dunaliellaceae</taxon>
        <taxon>Dunaliella</taxon>
    </lineage>
</organism>
<dbReference type="InterPro" id="IPR001245">
    <property type="entry name" value="Ser-Thr/Tyr_kinase_cat_dom"/>
</dbReference>
<dbReference type="EMBL" id="MU069805">
    <property type="protein sequence ID" value="KAF5833544.1"/>
    <property type="molecule type" value="Genomic_DNA"/>
</dbReference>
<dbReference type="InterPro" id="IPR011009">
    <property type="entry name" value="Kinase-like_dom_sf"/>
</dbReference>
<sequence>MTGRTSKASDTYSFGVIMAELYSKTPPWVKVDGVYSANPSFPNLPPGTPRPYADLALRCLEMDLSKRPQFQCIVSSLQGMLEDLDKGS</sequence>
<evidence type="ECO:0000259" key="1">
    <source>
        <dbReference type="Pfam" id="PF07714"/>
    </source>
</evidence>
<comment type="caution">
    <text evidence="2">The sequence shown here is derived from an EMBL/GenBank/DDBJ whole genome shotgun (WGS) entry which is preliminary data.</text>
</comment>
<dbReference type="SUPFAM" id="SSF56112">
    <property type="entry name" value="Protein kinase-like (PK-like)"/>
    <property type="match status" value="1"/>
</dbReference>
<dbReference type="Proteomes" id="UP000815325">
    <property type="component" value="Unassembled WGS sequence"/>
</dbReference>
<evidence type="ECO:0000313" key="2">
    <source>
        <dbReference type="EMBL" id="KAF5833544.1"/>
    </source>
</evidence>
<dbReference type="PANTHER" id="PTHR44329">
    <property type="entry name" value="SERINE/THREONINE-PROTEIN KINASE TNNI3K-RELATED"/>
    <property type="match status" value="1"/>
</dbReference>
<evidence type="ECO:0000313" key="3">
    <source>
        <dbReference type="Proteomes" id="UP000815325"/>
    </source>
</evidence>
<name>A0ABQ7GG11_DUNSA</name>
<dbReference type="InterPro" id="IPR051681">
    <property type="entry name" value="Ser/Thr_Kinases-Pseudokinases"/>
</dbReference>
<keyword evidence="3" id="KW-1185">Reference proteome</keyword>
<reference evidence="2" key="1">
    <citation type="submission" date="2017-08" db="EMBL/GenBank/DDBJ databases">
        <authorList>
            <person name="Polle J.E."/>
            <person name="Barry K."/>
            <person name="Cushman J."/>
            <person name="Schmutz J."/>
            <person name="Tran D."/>
            <person name="Hathwaick L.T."/>
            <person name="Yim W.C."/>
            <person name="Jenkins J."/>
            <person name="Mckie-Krisberg Z.M."/>
            <person name="Prochnik S."/>
            <person name="Lindquist E."/>
            <person name="Dockter R.B."/>
            <person name="Adam C."/>
            <person name="Molina H."/>
            <person name="Bunkerborg J."/>
            <person name="Jin E."/>
            <person name="Buchheim M."/>
            <person name="Magnuson J."/>
        </authorList>
    </citation>
    <scope>NUCLEOTIDE SEQUENCE</scope>
    <source>
        <strain evidence="2">CCAP 19/18</strain>
    </source>
</reference>
<dbReference type="PANTHER" id="PTHR44329:SF214">
    <property type="entry name" value="PROTEIN KINASE DOMAIN-CONTAINING PROTEIN"/>
    <property type="match status" value="1"/>
</dbReference>